<dbReference type="InterPro" id="IPR014729">
    <property type="entry name" value="Rossmann-like_a/b/a_fold"/>
</dbReference>
<dbReference type="FunFam" id="3.40.50.1220:FF:000001">
    <property type="entry name" value="Electron transfer flavoprotein, alpha subunit"/>
    <property type="match status" value="1"/>
</dbReference>
<dbReference type="InterPro" id="IPR029035">
    <property type="entry name" value="DHS-like_NAD/FAD-binding_dom"/>
</dbReference>
<dbReference type="InterPro" id="IPR018206">
    <property type="entry name" value="ETF_asu_C_CS"/>
</dbReference>
<organism evidence="7">
    <name type="scientific">bioreactor metagenome</name>
    <dbReference type="NCBI Taxonomy" id="1076179"/>
    <lineage>
        <taxon>unclassified sequences</taxon>
        <taxon>metagenomes</taxon>
        <taxon>ecological metagenomes</taxon>
    </lineage>
</organism>
<proteinExistence type="inferred from homology"/>
<evidence type="ECO:0000256" key="3">
    <source>
        <dbReference type="ARBA" id="ARBA00022630"/>
    </source>
</evidence>
<dbReference type="PANTHER" id="PTHR43153:SF1">
    <property type="entry name" value="ELECTRON TRANSFER FLAVOPROTEIN SUBUNIT ALPHA, MITOCHONDRIAL"/>
    <property type="match status" value="1"/>
</dbReference>
<keyword evidence="5" id="KW-0249">Electron transport</keyword>
<dbReference type="EC" id="1.3.1.108" evidence="7"/>
<dbReference type="PANTHER" id="PTHR43153">
    <property type="entry name" value="ELECTRON TRANSFER FLAVOPROTEIN ALPHA"/>
    <property type="match status" value="1"/>
</dbReference>
<dbReference type="GO" id="GO:0050660">
    <property type="term" value="F:flavin adenine dinucleotide binding"/>
    <property type="evidence" value="ECO:0007669"/>
    <property type="project" value="InterPro"/>
</dbReference>
<dbReference type="GO" id="GO:0009055">
    <property type="term" value="F:electron transfer activity"/>
    <property type="evidence" value="ECO:0007669"/>
    <property type="project" value="InterPro"/>
</dbReference>
<dbReference type="Gene3D" id="3.40.50.620">
    <property type="entry name" value="HUPs"/>
    <property type="match status" value="1"/>
</dbReference>
<dbReference type="CDD" id="cd01715">
    <property type="entry name" value="ETF_alpha"/>
    <property type="match status" value="1"/>
</dbReference>
<accession>A0A644VVV5</accession>
<keyword evidence="2" id="KW-0813">Transport</keyword>
<comment type="caution">
    <text evidence="7">The sequence shown here is derived from an EMBL/GenBank/DDBJ whole genome shotgun (WGS) entry which is preliminary data.</text>
</comment>
<keyword evidence="4" id="KW-0274">FAD</keyword>
<evidence type="ECO:0000259" key="6">
    <source>
        <dbReference type="SMART" id="SM00893"/>
    </source>
</evidence>
<protein>
    <submittedName>
        <fullName evidence="7">Caffeyl-CoA reductase-Etf complex subunit CarE</fullName>
        <ecNumber evidence="7">1.3.1.108</ecNumber>
    </submittedName>
</protein>
<evidence type="ECO:0000256" key="2">
    <source>
        <dbReference type="ARBA" id="ARBA00022448"/>
    </source>
</evidence>
<feature type="domain" description="Electron transfer flavoprotein alpha/beta-subunit N-terminal" evidence="6">
    <location>
        <begin position="9"/>
        <end position="208"/>
    </location>
</feature>
<comment type="similarity">
    <text evidence="1">Belongs to the ETF alpha-subunit/FixB family.</text>
</comment>
<evidence type="ECO:0000256" key="4">
    <source>
        <dbReference type="ARBA" id="ARBA00022827"/>
    </source>
</evidence>
<dbReference type="AlphaFoldDB" id="A0A644VVV5"/>
<dbReference type="Gene3D" id="3.40.50.1220">
    <property type="entry name" value="TPP-binding domain"/>
    <property type="match status" value="1"/>
</dbReference>
<dbReference type="PIRSF" id="PIRSF000089">
    <property type="entry name" value="Electra_flavoP_a"/>
    <property type="match status" value="1"/>
</dbReference>
<reference evidence="7" key="1">
    <citation type="submission" date="2019-08" db="EMBL/GenBank/DDBJ databases">
        <authorList>
            <person name="Kucharzyk K."/>
            <person name="Murdoch R.W."/>
            <person name="Higgins S."/>
            <person name="Loffler F."/>
        </authorList>
    </citation>
    <scope>NUCLEOTIDE SEQUENCE</scope>
</reference>
<keyword evidence="3" id="KW-0285">Flavoprotein</keyword>
<dbReference type="EMBL" id="VSSQ01000473">
    <property type="protein sequence ID" value="MPL95585.1"/>
    <property type="molecule type" value="Genomic_DNA"/>
</dbReference>
<dbReference type="SMART" id="SM00893">
    <property type="entry name" value="ETF"/>
    <property type="match status" value="1"/>
</dbReference>
<evidence type="ECO:0000256" key="1">
    <source>
        <dbReference type="ARBA" id="ARBA00005817"/>
    </source>
</evidence>
<keyword evidence="7" id="KW-0560">Oxidoreductase</keyword>
<evidence type="ECO:0000256" key="5">
    <source>
        <dbReference type="ARBA" id="ARBA00022982"/>
    </source>
</evidence>
<dbReference type="PROSITE" id="PS00696">
    <property type="entry name" value="ETF_ALPHA"/>
    <property type="match status" value="1"/>
</dbReference>
<dbReference type="Pfam" id="PF01012">
    <property type="entry name" value="ETF"/>
    <property type="match status" value="1"/>
</dbReference>
<dbReference type="InterPro" id="IPR014730">
    <property type="entry name" value="ETF_a/b_N"/>
</dbReference>
<dbReference type="Pfam" id="PF00766">
    <property type="entry name" value="ETF_alpha"/>
    <property type="match status" value="1"/>
</dbReference>
<dbReference type="InterPro" id="IPR033947">
    <property type="entry name" value="ETF_alpha_N"/>
</dbReference>
<name>A0A644VVV5_9ZZZZ</name>
<dbReference type="InterPro" id="IPR001308">
    <property type="entry name" value="ETF_a/FixB"/>
</dbReference>
<dbReference type="GO" id="GO:0033539">
    <property type="term" value="P:fatty acid beta-oxidation using acyl-CoA dehydrogenase"/>
    <property type="evidence" value="ECO:0007669"/>
    <property type="project" value="TreeGrafter"/>
</dbReference>
<sequence length="343" mass="37606">MNISEYKGIFVFAEQRDRKVQKVALELIGKGKQLAKDLNTTVTAVLLGHDMMDEAKKLCYAGADNVIYVDDEILDVYMTEPYVYTMNKIIEDKKPDIVIYGATAIGRDMAPRVSARVHTGLTADCTGLTIEPDDENPEKLNLMMTRPAFGGNLMATIACPNHRPQMATVRPGVMQALKMSDQNPVNIEQYKVEIPADCKNVEILDITKIIQQRMNIEDAKVLVSGGRGMHGPENYPMLEELAGLLGGTISASRAAVDAGWVPKDRQVGQTGKTVRPNLYIACGISGAIQHLAGMEESDYIIAINKDASAPIFDVADVGIVGDIFKIVPLLIEQLKQEKSKEDK</sequence>
<dbReference type="InterPro" id="IPR014731">
    <property type="entry name" value="ETF_asu_C"/>
</dbReference>
<dbReference type="SUPFAM" id="SSF52467">
    <property type="entry name" value="DHS-like NAD/FAD-binding domain"/>
    <property type="match status" value="1"/>
</dbReference>
<dbReference type="SUPFAM" id="SSF52402">
    <property type="entry name" value="Adenine nucleotide alpha hydrolases-like"/>
    <property type="match status" value="1"/>
</dbReference>
<evidence type="ECO:0000313" key="7">
    <source>
        <dbReference type="EMBL" id="MPL95585.1"/>
    </source>
</evidence>
<dbReference type="GO" id="GO:0016491">
    <property type="term" value="F:oxidoreductase activity"/>
    <property type="evidence" value="ECO:0007669"/>
    <property type="project" value="UniProtKB-KW"/>
</dbReference>
<gene>
    <name evidence="7" type="primary">carE_10</name>
    <name evidence="7" type="ORF">SDC9_41757</name>
</gene>